<dbReference type="InterPro" id="IPR050319">
    <property type="entry name" value="ABC_transp_ATP-bind"/>
</dbReference>
<reference evidence="6" key="1">
    <citation type="submission" date="2022-09" db="EMBL/GenBank/DDBJ databases">
        <title>Culturomic study of gut microbiota in children with autism spectrum disorder.</title>
        <authorList>
            <person name="Efimov B.A."/>
            <person name="Chaplin A.V."/>
            <person name="Sokolova S.R."/>
            <person name="Pikina A.P."/>
            <person name="Korzhanova M."/>
            <person name="Belova V."/>
            <person name="Korostin D."/>
        </authorList>
    </citation>
    <scope>NUCLEOTIDE SEQUENCE</scope>
    <source>
        <strain evidence="6">ASD5510</strain>
    </source>
</reference>
<proteinExistence type="inferred from homology"/>
<dbReference type="InterPro" id="IPR003593">
    <property type="entry name" value="AAA+_ATPase"/>
</dbReference>
<comment type="similarity">
    <text evidence="1">Belongs to the ABC transporter superfamily.</text>
</comment>
<dbReference type="PROSITE" id="PS50893">
    <property type="entry name" value="ABC_TRANSPORTER_2"/>
    <property type="match status" value="2"/>
</dbReference>
<gene>
    <name evidence="6" type="ORF">OBO34_00700</name>
    <name evidence="7" type="ORF">OBO34_13795</name>
</gene>
<dbReference type="SMART" id="SM00382">
    <property type="entry name" value="AAA"/>
    <property type="match status" value="2"/>
</dbReference>
<dbReference type="FunFam" id="3.40.50.300:FF:000016">
    <property type="entry name" value="Oligopeptide ABC transporter ATP-binding component"/>
    <property type="match status" value="1"/>
</dbReference>
<evidence type="ECO:0000256" key="1">
    <source>
        <dbReference type="ARBA" id="ARBA00005417"/>
    </source>
</evidence>
<accession>A0A9J6QQY3</accession>
<dbReference type="InterPro" id="IPR027417">
    <property type="entry name" value="P-loop_NTPase"/>
</dbReference>
<evidence type="ECO:0000256" key="2">
    <source>
        <dbReference type="ARBA" id="ARBA00022448"/>
    </source>
</evidence>
<protein>
    <submittedName>
        <fullName evidence="6">ABC transporter ATP-binding protein</fullName>
    </submittedName>
</protein>
<dbReference type="AlphaFoldDB" id="A0A9J6QQY3"/>
<dbReference type="PROSITE" id="PS00211">
    <property type="entry name" value="ABC_TRANSPORTER_1"/>
    <property type="match status" value="2"/>
</dbReference>
<dbReference type="InterPro" id="IPR003439">
    <property type="entry name" value="ABC_transporter-like_ATP-bd"/>
</dbReference>
<keyword evidence="2" id="KW-0813">Transport</keyword>
<evidence type="ECO:0000256" key="3">
    <source>
        <dbReference type="ARBA" id="ARBA00022741"/>
    </source>
</evidence>
<dbReference type="CDD" id="cd03257">
    <property type="entry name" value="ABC_NikE_OppD_transporters"/>
    <property type="match status" value="2"/>
</dbReference>
<feature type="domain" description="ABC transporter" evidence="5">
    <location>
        <begin position="271"/>
        <end position="478"/>
    </location>
</feature>
<organism evidence="6 8">
    <name type="scientific">Hominibacterium faecale</name>
    <dbReference type="NCBI Taxonomy" id="2839743"/>
    <lineage>
        <taxon>Bacteria</taxon>
        <taxon>Bacillati</taxon>
        <taxon>Bacillota</taxon>
        <taxon>Clostridia</taxon>
        <taxon>Peptostreptococcales</taxon>
        <taxon>Anaerovoracaceae</taxon>
        <taxon>Hominibacterium</taxon>
    </lineage>
</organism>
<dbReference type="RefSeq" id="WP_253020475.1">
    <property type="nucleotide sequence ID" value="NZ_JAOSHN010000001.1"/>
</dbReference>
<evidence type="ECO:0000256" key="4">
    <source>
        <dbReference type="ARBA" id="ARBA00022840"/>
    </source>
</evidence>
<dbReference type="InterPro" id="IPR017871">
    <property type="entry name" value="ABC_transporter-like_CS"/>
</dbReference>
<dbReference type="PANTHER" id="PTHR43776:SF7">
    <property type="entry name" value="D,D-DIPEPTIDE TRANSPORT ATP-BINDING PROTEIN DDPF-RELATED"/>
    <property type="match status" value="1"/>
</dbReference>
<dbReference type="GO" id="GO:0055085">
    <property type="term" value="P:transmembrane transport"/>
    <property type="evidence" value="ECO:0007669"/>
    <property type="project" value="UniProtKB-ARBA"/>
</dbReference>
<dbReference type="Gene3D" id="3.40.50.300">
    <property type="entry name" value="P-loop containing nucleotide triphosphate hydrolases"/>
    <property type="match status" value="2"/>
</dbReference>
<sequence length="478" mass="53406">MDILTINNLIVAFETPQGELTAVKGVSLSLAKGETLALVGESGCGKTVLCKSMLKILCERGRIKEGEILLSGQDLVPLEEKEMVPCRGRDVAMIFQDPMSSLDPTMPVGRQIAEAAAGRTDDPKARALELMRLVEIDHPRQRYEQMPHHFSGGMRQRIAIAIALAGDPQILLADEPTTALDEDTQKQILKLLAKIDIATIFITHDLSLVEDIADRVAIMKDGRIVETGSVRQVFDAPGHPYTKKLLGYLDYGKGRGHDHKHKQQRFDTPLVEVRNLKKSFSLDRHSIHNALEDFSLDIYKGEILGLIGPSGCGKSTLARCLMGIYPPTSGQIRFFNEKKSKNWKQMIFQDSDSAFNSRMTIRQIIGEPLRIAEKRTPDRQRIAELMEQVELDPALMDRRPYDVSGGQRQRAAIARAISVDPEFIIADEPISSLDISTQAQIVHLFRRLQEERNLTILLIAHDLPMVGHVSDRIVKMGE</sequence>
<evidence type="ECO:0000313" key="8">
    <source>
        <dbReference type="Proteomes" id="UP001065549"/>
    </source>
</evidence>
<dbReference type="EMBL" id="JAOSHN010000005">
    <property type="protein sequence ID" value="MCU7379416.1"/>
    <property type="molecule type" value="Genomic_DNA"/>
</dbReference>
<dbReference type="GO" id="GO:0016887">
    <property type="term" value="F:ATP hydrolysis activity"/>
    <property type="evidence" value="ECO:0007669"/>
    <property type="project" value="InterPro"/>
</dbReference>
<evidence type="ECO:0000259" key="5">
    <source>
        <dbReference type="PROSITE" id="PS50893"/>
    </source>
</evidence>
<evidence type="ECO:0000313" key="6">
    <source>
        <dbReference type="EMBL" id="MCU7376867.1"/>
    </source>
</evidence>
<dbReference type="Pfam" id="PF00005">
    <property type="entry name" value="ABC_tran"/>
    <property type="match status" value="2"/>
</dbReference>
<keyword evidence="3" id="KW-0547">Nucleotide-binding</keyword>
<dbReference type="SUPFAM" id="SSF52540">
    <property type="entry name" value="P-loop containing nucleoside triphosphate hydrolases"/>
    <property type="match status" value="2"/>
</dbReference>
<dbReference type="Proteomes" id="UP001065549">
    <property type="component" value="Unassembled WGS sequence"/>
</dbReference>
<keyword evidence="4 6" id="KW-0067">ATP-binding</keyword>
<comment type="caution">
    <text evidence="6">The sequence shown here is derived from an EMBL/GenBank/DDBJ whole genome shotgun (WGS) entry which is preliminary data.</text>
</comment>
<dbReference type="GO" id="GO:0005524">
    <property type="term" value="F:ATP binding"/>
    <property type="evidence" value="ECO:0007669"/>
    <property type="project" value="UniProtKB-KW"/>
</dbReference>
<keyword evidence="8" id="KW-1185">Reference proteome</keyword>
<dbReference type="EMBL" id="JAOSHN010000001">
    <property type="protein sequence ID" value="MCU7376867.1"/>
    <property type="molecule type" value="Genomic_DNA"/>
</dbReference>
<evidence type="ECO:0000313" key="7">
    <source>
        <dbReference type="EMBL" id="MCU7379416.1"/>
    </source>
</evidence>
<dbReference type="PANTHER" id="PTHR43776">
    <property type="entry name" value="TRANSPORT ATP-BINDING PROTEIN"/>
    <property type="match status" value="1"/>
</dbReference>
<feature type="domain" description="ABC transporter" evidence="5">
    <location>
        <begin position="4"/>
        <end position="246"/>
    </location>
</feature>
<name>A0A9J6QQY3_9FIRM</name>